<dbReference type="EMBL" id="CAJNDS010002407">
    <property type="protein sequence ID" value="CAE7462507.1"/>
    <property type="molecule type" value="Genomic_DNA"/>
</dbReference>
<feature type="region of interest" description="Disordered" evidence="1">
    <location>
        <begin position="284"/>
        <end position="317"/>
    </location>
</feature>
<feature type="compositionally biased region" description="Basic and acidic residues" evidence="1">
    <location>
        <begin position="305"/>
        <end position="317"/>
    </location>
</feature>
<dbReference type="OrthoDB" id="417371at2759"/>
<gene>
    <name evidence="2" type="ORF">SNAT2548_LOCUS25751</name>
</gene>
<dbReference type="AlphaFoldDB" id="A0A812S5N7"/>
<dbReference type="SUPFAM" id="SSF52047">
    <property type="entry name" value="RNI-like"/>
    <property type="match status" value="1"/>
</dbReference>
<feature type="compositionally biased region" description="Basic residues" evidence="1">
    <location>
        <begin position="294"/>
        <end position="304"/>
    </location>
</feature>
<evidence type="ECO:0000256" key="1">
    <source>
        <dbReference type="SAM" id="MobiDB-lite"/>
    </source>
</evidence>
<organism evidence="2 3">
    <name type="scientific">Symbiodinium natans</name>
    <dbReference type="NCBI Taxonomy" id="878477"/>
    <lineage>
        <taxon>Eukaryota</taxon>
        <taxon>Sar</taxon>
        <taxon>Alveolata</taxon>
        <taxon>Dinophyceae</taxon>
        <taxon>Suessiales</taxon>
        <taxon>Symbiodiniaceae</taxon>
        <taxon>Symbiodinium</taxon>
    </lineage>
</organism>
<comment type="caution">
    <text evidence="2">The sequence shown here is derived from an EMBL/GenBank/DDBJ whole genome shotgun (WGS) entry which is preliminary data.</text>
</comment>
<evidence type="ECO:0000313" key="2">
    <source>
        <dbReference type="EMBL" id="CAE7462507.1"/>
    </source>
</evidence>
<name>A0A812S5N7_9DINO</name>
<dbReference type="InterPro" id="IPR032675">
    <property type="entry name" value="LRR_dom_sf"/>
</dbReference>
<dbReference type="Gene3D" id="3.80.10.10">
    <property type="entry name" value="Ribonuclease Inhibitor"/>
    <property type="match status" value="1"/>
</dbReference>
<sequence length="405" mass="44862">MIRVELRRQDVCDADLPSLFRHVGLRLQTAGAQTSYALDLSQNPRITDDGVTSNLVPFLRQWPQCSSLKLGQTSIGDMSLLALGDWISSSSVTEVDLSQLGGSITSKVVVDTIRMVISRRKALQDRQGATAQLWLCLELNGIEGVEASVTHANIWERSCAGWKRHSMCKANKIPVVELSLYPSRPPPVPNRGKEILSILKAGSSSQRSAAQPLALSVDEFQLYCMESREAAEAGADRKNHETFGKDTLAEGWSFERNVEANRLLKAGAPKTLLTPAVRVAKGQLGSEKCDKNEKHGKKDRKEKKEKRTDSPRENAAKSVVDKTVRSILTNTPVLQHSDFRGNVREWLLAIHRAAGGKGVAEAAELIRVTVESKQREDVAKWTGYLCKLLERFHAQVRPTVRIQLQ</sequence>
<proteinExistence type="predicted"/>
<protein>
    <submittedName>
        <fullName evidence="2">Uncharacterized protein</fullName>
    </submittedName>
</protein>
<dbReference type="Proteomes" id="UP000604046">
    <property type="component" value="Unassembled WGS sequence"/>
</dbReference>
<reference evidence="2" key="1">
    <citation type="submission" date="2021-02" db="EMBL/GenBank/DDBJ databases">
        <authorList>
            <person name="Dougan E. K."/>
            <person name="Rhodes N."/>
            <person name="Thang M."/>
            <person name="Chan C."/>
        </authorList>
    </citation>
    <scope>NUCLEOTIDE SEQUENCE</scope>
</reference>
<accession>A0A812S5N7</accession>
<keyword evidence="3" id="KW-1185">Reference proteome</keyword>
<evidence type="ECO:0000313" key="3">
    <source>
        <dbReference type="Proteomes" id="UP000604046"/>
    </source>
</evidence>